<evidence type="ECO:0000313" key="2">
    <source>
        <dbReference type="Proteomes" id="UP000198418"/>
    </source>
</evidence>
<organism evidence="1 2">
    <name type="scientific">Rhodoblastus acidophilus</name>
    <name type="common">Rhodopseudomonas acidophila</name>
    <dbReference type="NCBI Taxonomy" id="1074"/>
    <lineage>
        <taxon>Bacteria</taxon>
        <taxon>Pseudomonadati</taxon>
        <taxon>Pseudomonadota</taxon>
        <taxon>Alphaproteobacteria</taxon>
        <taxon>Hyphomicrobiales</taxon>
        <taxon>Rhodoblastaceae</taxon>
        <taxon>Rhodoblastus</taxon>
    </lineage>
</organism>
<dbReference type="Pfam" id="PF00400">
    <property type="entry name" value="WD40"/>
    <property type="match status" value="1"/>
</dbReference>
<dbReference type="EMBL" id="FYDG01000006">
    <property type="protein sequence ID" value="SNB74456.1"/>
    <property type="molecule type" value="Genomic_DNA"/>
</dbReference>
<dbReference type="InterPro" id="IPR015943">
    <property type="entry name" value="WD40/YVTN_repeat-like_dom_sf"/>
</dbReference>
<gene>
    <name evidence="1" type="ORF">SAMN06265338_10677</name>
</gene>
<name>A0A212RPJ2_RHOAC</name>
<keyword evidence="2" id="KW-1185">Reference proteome</keyword>
<reference evidence="2" key="1">
    <citation type="submission" date="2017-06" db="EMBL/GenBank/DDBJ databases">
        <authorList>
            <person name="Varghese N."/>
            <person name="Submissions S."/>
        </authorList>
    </citation>
    <scope>NUCLEOTIDE SEQUENCE [LARGE SCALE GENOMIC DNA]</scope>
    <source>
        <strain evidence="2">DSM 137</strain>
    </source>
</reference>
<dbReference type="Proteomes" id="UP000198418">
    <property type="component" value="Unassembled WGS sequence"/>
</dbReference>
<dbReference type="InterPro" id="IPR001680">
    <property type="entry name" value="WD40_rpt"/>
</dbReference>
<dbReference type="RefSeq" id="WP_088521094.1">
    <property type="nucleotide sequence ID" value="NZ_FYDG01000006.1"/>
</dbReference>
<dbReference type="SUPFAM" id="SSF50998">
    <property type="entry name" value="Quinoprotein alcohol dehydrogenase-like"/>
    <property type="match status" value="1"/>
</dbReference>
<protein>
    <submittedName>
        <fullName evidence="1">WD-40 repeat-containing protein</fullName>
    </submittedName>
</protein>
<proteinExistence type="predicted"/>
<sequence length="332" mass="34924">MTTSLTEHVTLIEAQAEVVGAFFLGRLPVLALANGEAILAEIGAETRLKVHEDGAILTAASDGRKVYTGGDDGKAFALDATGKIEALAQEKGWIDALAARDGAVAWSSGKTVRARDAKGEVKTFTAPSSVRGLGFFPKGYRLAVAHYGGASLWFPNVQGEPDSLNWKGSHLDVTVAPDARFVVTSMQENALHGWRLADKNDMRMTGYPAKTRSFAWSHDGNWLATSGAEGCIVWPFAGKDGPMGKAPRECGVRSDALVTAVAFHPGALVVAIGYDDGWVLLVRMVDAAEILARRTPAGEADAISALAFDAKGARLAFGTRGGVAGVLDFPKG</sequence>
<dbReference type="AlphaFoldDB" id="A0A212RPJ2"/>
<dbReference type="OrthoDB" id="9814620at2"/>
<dbReference type="Gene3D" id="2.130.10.10">
    <property type="entry name" value="YVTN repeat-like/Quinoprotein amine dehydrogenase"/>
    <property type="match status" value="2"/>
</dbReference>
<evidence type="ECO:0000313" key="1">
    <source>
        <dbReference type="EMBL" id="SNB74456.1"/>
    </source>
</evidence>
<accession>A0A212RPJ2</accession>
<dbReference type="InterPro" id="IPR011047">
    <property type="entry name" value="Quinoprotein_ADH-like_sf"/>
</dbReference>
<dbReference type="SMART" id="SM00320">
    <property type="entry name" value="WD40"/>
    <property type="match status" value="5"/>
</dbReference>